<sequence length="178" mass="20033">MTVNGRGVVDPNDLTEREFVALFARRSGMYIGRPDVRGVTSFLNGYDAASRRSGRPLLDGFHEWLIANHIGHQNSLAWWALIELIALPDHDRAEALTPEQESRVLEVLFDLLDTFLAEREFLHEACWSCLSAGHRWGRFSRCRTGPFVEPADGKRSLSAGRHARQRGLPGPEWSAGPR</sequence>
<name>A0A386ZES7_9NOCA</name>
<proteinExistence type="predicted"/>
<dbReference type="Proteomes" id="UP000267164">
    <property type="component" value="Chromosome"/>
</dbReference>
<gene>
    <name evidence="2" type="ORF">D7D52_21000</name>
</gene>
<dbReference type="OrthoDB" id="4551474at2"/>
<evidence type="ECO:0000313" key="3">
    <source>
        <dbReference type="Proteomes" id="UP000267164"/>
    </source>
</evidence>
<dbReference type="KEGG" id="nyu:D7D52_21000"/>
<organism evidence="2 3">
    <name type="scientific">Nocardia yunnanensis</name>
    <dbReference type="NCBI Taxonomy" id="2382165"/>
    <lineage>
        <taxon>Bacteria</taxon>
        <taxon>Bacillati</taxon>
        <taxon>Actinomycetota</taxon>
        <taxon>Actinomycetes</taxon>
        <taxon>Mycobacteriales</taxon>
        <taxon>Nocardiaceae</taxon>
        <taxon>Nocardia</taxon>
    </lineage>
</organism>
<dbReference type="EMBL" id="CP032568">
    <property type="protein sequence ID" value="AYF75907.1"/>
    <property type="molecule type" value="Genomic_DNA"/>
</dbReference>
<dbReference type="RefSeq" id="WP_120738886.1">
    <property type="nucleotide sequence ID" value="NZ_CP032568.1"/>
</dbReference>
<evidence type="ECO:0000313" key="2">
    <source>
        <dbReference type="EMBL" id="AYF75907.1"/>
    </source>
</evidence>
<protein>
    <submittedName>
        <fullName evidence="2">Uncharacterized protein</fullName>
    </submittedName>
</protein>
<reference evidence="2 3" key="1">
    <citation type="submission" date="2018-09" db="EMBL/GenBank/DDBJ databases">
        <title>Nocardia yunnanensis sp. nov., an actinomycete isolated from a soil sample.</title>
        <authorList>
            <person name="Zhang J."/>
        </authorList>
    </citation>
    <scope>NUCLEOTIDE SEQUENCE [LARGE SCALE GENOMIC DNA]</scope>
    <source>
        <strain evidence="2 3">CFHS0054</strain>
    </source>
</reference>
<feature type="region of interest" description="Disordered" evidence="1">
    <location>
        <begin position="151"/>
        <end position="178"/>
    </location>
</feature>
<evidence type="ECO:0000256" key="1">
    <source>
        <dbReference type="SAM" id="MobiDB-lite"/>
    </source>
</evidence>
<accession>A0A386ZES7</accession>
<dbReference type="AlphaFoldDB" id="A0A386ZES7"/>
<keyword evidence="3" id="KW-1185">Reference proteome</keyword>